<reference evidence="20" key="1">
    <citation type="submission" date="2021-06" db="EMBL/GenBank/DDBJ databases">
        <authorList>
            <consortium name="Expending Complete Mitogenomes of Ledrinae and Compositional heterogeneity effect on the phylogenetic inferences of paraphyletic family: Cicadellidae (Hemiptera: Cicadomorpha)"/>
            <person name="Huang W."/>
            <person name="Yu T."/>
            <person name="Zhang Y."/>
        </authorList>
    </citation>
    <scope>NUCLEOTIDE SEQUENCE</scope>
</reference>
<dbReference type="GO" id="GO:0006120">
    <property type="term" value="P:mitochondrial electron transport, NADH to ubiquinone"/>
    <property type="evidence" value="ECO:0007669"/>
    <property type="project" value="InterPro"/>
</dbReference>
<evidence type="ECO:0000256" key="16">
    <source>
        <dbReference type="ARBA" id="ARBA00023136"/>
    </source>
</evidence>
<evidence type="ECO:0000256" key="18">
    <source>
        <dbReference type="RuleBase" id="RU003403"/>
    </source>
</evidence>
<evidence type="ECO:0000256" key="5">
    <source>
        <dbReference type="ARBA" id="ARBA00021008"/>
    </source>
</evidence>
<keyword evidence="6" id="KW-0813">Transport</keyword>
<evidence type="ECO:0000256" key="13">
    <source>
        <dbReference type="ARBA" id="ARBA00023027"/>
    </source>
</evidence>
<reference evidence="20" key="2">
    <citation type="submission" date="2024-06" db="EMBL/GenBank/DDBJ databases">
        <title>Expending Complete Mitogenomes of Ledrinae and Compositional heterogeneity effect on the phylogenetic inferences of paraphyletic family: Cicadellidae (Hemiptera: Cicadomorpha).</title>
        <authorList>
            <person name="Huang W."/>
            <person name="Yu T."/>
            <person name="Zhang Y."/>
        </authorList>
    </citation>
    <scope>NUCLEOTIDE SEQUENCE</scope>
</reference>
<keyword evidence="11 18" id="KW-0249">Electron transport</keyword>
<evidence type="ECO:0000256" key="14">
    <source>
        <dbReference type="ARBA" id="ARBA00023075"/>
    </source>
</evidence>
<evidence type="ECO:0000256" key="8">
    <source>
        <dbReference type="ARBA" id="ARBA00022692"/>
    </source>
</evidence>
<evidence type="ECO:0000256" key="1">
    <source>
        <dbReference type="ARBA" id="ARBA00003257"/>
    </source>
</evidence>
<dbReference type="AlphaFoldDB" id="A0AAU6PC58"/>
<evidence type="ECO:0000256" key="10">
    <source>
        <dbReference type="ARBA" id="ARBA00022967"/>
    </source>
</evidence>
<dbReference type="Pfam" id="PF00361">
    <property type="entry name" value="Proton_antipo_M"/>
    <property type="match status" value="1"/>
</dbReference>
<dbReference type="PROSITE" id="PS51257">
    <property type="entry name" value="PROKAR_LIPOPROTEIN"/>
    <property type="match status" value="1"/>
</dbReference>
<feature type="transmembrane region" description="Helical" evidence="18">
    <location>
        <begin position="187"/>
        <end position="205"/>
    </location>
</feature>
<keyword evidence="14 18" id="KW-0830">Ubiquinone</keyword>
<evidence type="ECO:0000256" key="7">
    <source>
        <dbReference type="ARBA" id="ARBA00022660"/>
    </source>
</evidence>
<evidence type="ECO:0000256" key="17">
    <source>
        <dbReference type="ARBA" id="ARBA00049551"/>
    </source>
</evidence>
<dbReference type="InterPro" id="IPR003917">
    <property type="entry name" value="NADH_UbQ_OxRdtase_chain2"/>
</dbReference>
<geneLocation type="mitochondrion" evidence="20"/>
<keyword evidence="8 18" id="KW-0812">Transmembrane</keyword>
<name>A0AAU6PC58_9HEMI</name>
<gene>
    <name evidence="20" type="primary">ND2</name>
</gene>
<organism evidence="20">
    <name type="scientific">Midoria longicornis</name>
    <dbReference type="NCBI Taxonomy" id="3133673"/>
    <lineage>
        <taxon>Eukaryota</taxon>
        <taxon>Metazoa</taxon>
        <taxon>Ecdysozoa</taxon>
        <taxon>Arthropoda</taxon>
        <taxon>Hexapoda</taxon>
        <taxon>Insecta</taxon>
        <taxon>Pterygota</taxon>
        <taxon>Neoptera</taxon>
        <taxon>Paraneoptera</taxon>
        <taxon>Hemiptera</taxon>
        <taxon>Auchenorrhyncha</taxon>
        <taxon>Membracoidea</taxon>
        <taxon>Cicadellidae</taxon>
        <taxon>Ledrinae</taxon>
        <taxon>Midoria</taxon>
    </lineage>
</organism>
<dbReference type="InterPro" id="IPR050175">
    <property type="entry name" value="Complex_I_Subunit_2"/>
</dbReference>
<protein>
    <recommendedName>
        <fullName evidence="5 18">NADH-ubiquinone oxidoreductase chain 2</fullName>
        <ecNumber evidence="4 18">7.1.1.2</ecNumber>
    </recommendedName>
</protein>
<comment type="function">
    <text evidence="18">Core subunit of the mitochondrial membrane respiratory chain NADH dehydrogenase (Complex I) which catalyzes electron transfer from NADH through the respiratory chain, using ubiquinone as an electron acceptor. Essential for the catalytic activity and assembly of complex I.</text>
</comment>
<dbReference type="PANTHER" id="PTHR46552">
    <property type="entry name" value="NADH-UBIQUINONE OXIDOREDUCTASE CHAIN 2"/>
    <property type="match status" value="1"/>
</dbReference>
<keyword evidence="9 18" id="KW-0999">Mitochondrion inner membrane</keyword>
<feature type="transmembrane region" description="Helical" evidence="18">
    <location>
        <begin position="130"/>
        <end position="152"/>
    </location>
</feature>
<keyword evidence="13 18" id="KW-0520">NAD</keyword>
<feature type="domain" description="NADH:quinone oxidoreductase/Mrp antiporter transmembrane" evidence="19">
    <location>
        <begin position="25"/>
        <end position="269"/>
    </location>
</feature>
<evidence type="ECO:0000256" key="3">
    <source>
        <dbReference type="ARBA" id="ARBA00007012"/>
    </source>
</evidence>
<evidence type="ECO:0000256" key="11">
    <source>
        <dbReference type="ARBA" id="ARBA00022982"/>
    </source>
</evidence>
<evidence type="ECO:0000256" key="15">
    <source>
        <dbReference type="ARBA" id="ARBA00023128"/>
    </source>
</evidence>
<feature type="transmembrane region" description="Helical" evidence="18">
    <location>
        <begin position="60"/>
        <end position="82"/>
    </location>
</feature>
<keyword evidence="7 18" id="KW-0679">Respiratory chain</keyword>
<dbReference type="InterPro" id="IPR001750">
    <property type="entry name" value="ND/Mrp_TM"/>
</dbReference>
<keyword evidence="10 18" id="KW-1278">Translocase</keyword>
<comment type="catalytic activity">
    <reaction evidence="17 18">
        <text>a ubiquinone + NADH + 5 H(+)(in) = a ubiquinol + NAD(+) + 4 H(+)(out)</text>
        <dbReference type="Rhea" id="RHEA:29091"/>
        <dbReference type="Rhea" id="RHEA-COMP:9565"/>
        <dbReference type="Rhea" id="RHEA-COMP:9566"/>
        <dbReference type="ChEBI" id="CHEBI:15378"/>
        <dbReference type="ChEBI" id="CHEBI:16389"/>
        <dbReference type="ChEBI" id="CHEBI:17976"/>
        <dbReference type="ChEBI" id="CHEBI:57540"/>
        <dbReference type="ChEBI" id="CHEBI:57945"/>
        <dbReference type="EC" id="7.1.1.2"/>
    </reaction>
</comment>
<evidence type="ECO:0000313" key="20">
    <source>
        <dbReference type="EMBL" id="WXH77322.1"/>
    </source>
</evidence>
<sequence>MFINSSKFLFLSFMTVGVMISLSCNSWIVVWSGMELFLLSFIPYFCNFSFVSSECSMKYFLIQGLSSSLFAFCVFFLFLYNYMIFKSFLCFSLLIKLGCAPFHSWIMGVVSGMGYDSLFIFFSVSKLPPLFLLSYVCFNLDYFILLSLLIGSVGGLNHSSLKKVMGFSSVFNLGFLIYLLNISSLWLIYFIFYSLMIFFVFYFFYSYSIEYMNQFFVSGSYSSKISFWILFLSLGGMPPMLGFFIKLICIEFCMINNDYLISLFMVFFSLVVMFYYIRCCFISLTIFVSSIKWNSFLIESSLSFFSFLSLMLFPFCFVLKMLF</sequence>
<dbReference type="GO" id="GO:0008137">
    <property type="term" value="F:NADH dehydrogenase (ubiquinone) activity"/>
    <property type="evidence" value="ECO:0007669"/>
    <property type="project" value="UniProtKB-EC"/>
</dbReference>
<comment type="subcellular location">
    <subcellularLocation>
        <location evidence="2 18">Mitochondrion inner membrane</location>
        <topology evidence="2 18">Multi-pass membrane protein</topology>
    </subcellularLocation>
</comment>
<evidence type="ECO:0000256" key="2">
    <source>
        <dbReference type="ARBA" id="ARBA00004448"/>
    </source>
</evidence>
<dbReference type="GO" id="GO:0005743">
    <property type="term" value="C:mitochondrial inner membrane"/>
    <property type="evidence" value="ECO:0007669"/>
    <property type="project" value="UniProtKB-SubCell"/>
</dbReference>
<proteinExistence type="inferred from homology"/>
<evidence type="ECO:0000259" key="19">
    <source>
        <dbReference type="Pfam" id="PF00361"/>
    </source>
</evidence>
<dbReference type="PANTHER" id="PTHR46552:SF1">
    <property type="entry name" value="NADH-UBIQUINONE OXIDOREDUCTASE CHAIN 2"/>
    <property type="match status" value="1"/>
</dbReference>
<keyword evidence="15 18" id="KW-0496">Mitochondrion</keyword>
<accession>A0AAU6PC58</accession>
<keyword evidence="12 18" id="KW-1133">Transmembrane helix</keyword>
<evidence type="ECO:0000256" key="12">
    <source>
        <dbReference type="ARBA" id="ARBA00022989"/>
    </source>
</evidence>
<evidence type="ECO:0000256" key="6">
    <source>
        <dbReference type="ARBA" id="ARBA00022448"/>
    </source>
</evidence>
<keyword evidence="16 18" id="KW-0472">Membrane</keyword>
<evidence type="ECO:0000256" key="4">
    <source>
        <dbReference type="ARBA" id="ARBA00012944"/>
    </source>
</evidence>
<feature type="transmembrane region" description="Helical" evidence="18">
    <location>
        <begin position="260"/>
        <end position="288"/>
    </location>
</feature>
<comment type="similarity">
    <text evidence="3 18">Belongs to the complex I subunit 2 family.</text>
</comment>
<dbReference type="EMBL" id="MZ333281">
    <property type="protein sequence ID" value="WXH77322.1"/>
    <property type="molecule type" value="Genomic_DNA"/>
</dbReference>
<evidence type="ECO:0000256" key="9">
    <source>
        <dbReference type="ARBA" id="ARBA00022792"/>
    </source>
</evidence>
<feature type="transmembrane region" description="Helical" evidence="18">
    <location>
        <begin position="300"/>
        <end position="319"/>
    </location>
</feature>
<feature type="transmembrane region" description="Helical" evidence="18">
    <location>
        <begin position="225"/>
        <end position="248"/>
    </location>
</feature>
<comment type="function">
    <text evidence="1">Core subunit of the mitochondrial membrane respiratory chain NADH dehydrogenase (Complex I) that is believed to belong to the minimal assembly required for catalysis. Complex I functions in the transfer of electrons from NADH to the respiratory chain. The immediate electron acceptor for the enzyme is believed to be ubiquinone.</text>
</comment>
<dbReference type="EC" id="7.1.1.2" evidence="4 18"/>
<dbReference type="PRINTS" id="PR01436">
    <property type="entry name" value="NADHDHGNASE2"/>
</dbReference>